<feature type="transmembrane region" description="Helical" evidence="1">
    <location>
        <begin position="108"/>
        <end position="130"/>
    </location>
</feature>
<organism evidence="2 3">
    <name type="scientific">Candidatus Uhrbacteria bacterium GW2011_GWA2_52_8d</name>
    <dbReference type="NCBI Taxonomy" id="1618979"/>
    <lineage>
        <taxon>Bacteria</taxon>
        <taxon>Candidatus Uhriibacteriota</taxon>
    </lineage>
</organism>
<name>A0A0G2AL51_9BACT</name>
<sequence length="146" mass="16830">MTKLAICMDLKIILTKRWFIFFLLLFVVWYIVTFCLVTVYGIFPHPLFLLAGNMFTPLWIFLISYLYFRRTHNDWPARFVTAIGWMVLVFVFAALLSEPVYGASWTGIFTWNVIDANWINAVAILMGGVASHRSVSTNVSVEDHTP</sequence>
<keyword evidence="1" id="KW-0812">Transmembrane</keyword>
<dbReference type="Proteomes" id="UP000034054">
    <property type="component" value="Unassembled WGS sequence"/>
</dbReference>
<evidence type="ECO:0000313" key="3">
    <source>
        <dbReference type="Proteomes" id="UP000034054"/>
    </source>
</evidence>
<evidence type="ECO:0000256" key="1">
    <source>
        <dbReference type="SAM" id="Phobius"/>
    </source>
</evidence>
<protein>
    <submittedName>
        <fullName evidence="2">Uncharacterized protein</fullName>
    </submittedName>
</protein>
<dbReference type="EMBL" id="LCRH01000005">
    <property type="protein sequence ID" value="KKW33354.1"/>
    <property type="molecule type" value="Genomic_DNA"/>
</dbReference>
<gene>
    <name evidence="2" type="ORF">UY76_C0005G0008</name>
</gene>
<proteinExistence type="predicted"/>
<comment type="caution">
    <text evidence="2">The sequence shown here is derived from an EMBL/GenBank/DDBJ whole genome shotgun (WGS) entry which is preliminary data.</text>
</comment>
<feature type="transmembrane region" description="Helical" evidence="1">
    <location>
        <begin position="75"/>
        <end position="96"/>
    </location>
</feature>
<feature type="transmembrane region" description="Helical" evidence="1">
    <location>
        <begin position="48"/>
        <end position="68"/>
    </location>
</feature>
<reference evidence="2 3" key="1">
    <citation type="journal article" date="2015" name="Nature">
        <title>rRNA introns, odd ribosomes, and small enigmatic genomes across a large radiation of phyla.</title>
        <authorList>
            <person name="Brown C.T."/>
            <person name="Hug L.A."/>
            <person name="Thomas B.C."/>
            <person name="Sharon I."/>
            <person name="Castelle C.J."/>
            <person name="Singh A."/>
            <person name="Wilkins M.J."/>
            <person name="Williams K.H."/>
            <person name="Banfield J.F."/>
        </authorList>
    </citation>
    <scope>NUCLEOTIDE SEQUENCE [LARGE SCALE GENOMIC DNA]</scope>
</reference>
<keyword evidence="1" id="KW-1133">Transmembrane helix</keyword>
<keyword evidence="1" id="KW-0472">Membrane</keyword>
<accession>A0A0G2AL51</accession>
<dbReference type="AlphaFoldDB" id="A0A0G2AL51"/>
<feature type="transmembrane region" description="Helical" evidence="1">
    <location>
        <begin position="18"/>
        <end position="42"/>
    </location>
</feature>
<evidence type="ECO:0000313" key="2">
    <source>
        <dbReference type="EMBL" id="KKW33354.1"/>
    </source>
</evidence>